<dbReference type="RefSeq" id="WP_039356632.1">
    <property type="nucleotide sequence ID" value="NZ_JSAN01000028.1"/>
</dbReference>
<protein>
    <submittedName>
        <fullName evidence="2">Uncharacterized protein</fullName>
    </submittedName>
</protein>
<dbReference type="Proteomes" id="UP000031465">
    <property type="component" value="Unassembled WGS sequence"/>
</dbReference>
<sequence>MSQENVSSVGAVDSASLNVQDPAATNSPNGTLKSSSEVKSLAAFKEMAPEVYDKMMLSIATEICNKMKAHQEKLKQMWREATERAKGG</sequence>
<dbReference type="PATRIC" id="fig|362787.3.peg.382"/>
<organism evidence="2 3">
    <name type="scientific">Candidatus Protochlamydia amoebophila</name>
    <dbReference type="NCBI Taxonomy" id="362787"/>
    <lineage>
        <taxon>Bacteria</taxon>
        <taxon>Pseudomonadati</taxon>
        <taxon>Chlamydiota</taxon>
        <taxon>Chlamydiia</taxon>
        <taxon>Parachlamydiales</taxon>
        <taxon>Parachlamydiaceae</taxon>
        <taxon>Candidatus Protochlamydia</taxon>
    </lineage>
</organism>
<evidence type="ECO:0000313" key="3">
    <source>
        <dbReference type="Proteomes" id="UP000031465"/>
    </source>
</evidence>
<feature type="compositionally biased region" description="Polar residues" evidence="1">
    <location>
        <begin position="15"/>
        <end position="35"/>
    </location>
</feature>
<feature type="region of interest" description="Disordered" evidence="1">
    <location>
        <begin position="1"/>
        <end position="35"/>
    </location>
</feature>
<name>A0A0C1HFS9_9BACT</name>
<dbReference type="EMBL" id="JSAN01000028">
    <property type="protein sequence ID" value="KIC73533.1"/>
    <property type="molecule type" value="Genomic_DNA"/>
</dbReference>
<gene>
    <name evidence="2" type="ORF">DB44_BE00120</name>
</gene>
<proteinExistence type="predicted"/>
<comment type="caution">
    <text evidence="2">The sequence shown here is derived from an EMBL/GenBank/DDBJ whole genome shotgun (WGS) entry which is preliminary data.</text>
</comment>
<evidence type="ECO:0000256" key="1">
    <source>
        <dbReference type="SAM" id="MobiDB-lite"/>
    </source>
</evidence>
<accession>A0A0C1HFS9</accession>
<dbReference type="AlphaFoldDB" id="A0A0C1HFS9"/>
<reference evidence="2 3" key="1">
    <citation type="journal article" date="2014" name="Mol. Biol. Evol.">
        <title>Massive expansion of Ubiquitination-related gene families within the Chlamydiae.</title>
        <authorList>
            <person name="Domman D."/>
            <person name="Collingro A."/>
            <person name="Lagkouvardos I."/>
            <person name="Gehre L."/>
            <person name="Weinmaier T."/>
            <person name="Rattei T."/>
            <person name="Subtil A."/>
            <person name="Horn M."/>
        </authorList>
    </citation>
    <scope>NUCLEOTIDE SEQUENCE [LARGE SCALE GENOMIC DNA]</scope>
    <source>
        <strain evidence="2 3">EI2</strain>
    </source>
</reference>
<evidence type="ECO:0000313" key="2">
    <source>
        <dbReference type="EMBL" id="KIC73533.1"/>
    </source>
</evidence>